<dbReference type="InterPro" id="IPR011009">
    <property type="entry name" value="Kinase-like_dom_sf"/>
</dbReference>
<dbReference type="Proteomes" id="UP000663827">
    <property type="component" value="Unassembled WGS sequence"/>
</dbReference>
<dbReference type="SUPFAM" id="SSF56112">
    <property type="entry name" value="Protein kinase-like (PK-like)"/>
    <property type="match status" value="1"/>
</dbReference>
<dbReference type="EMBL" id="CAJNJQ010000980">
    <property type="protein sequence ID" value="CAE7112738.1"/>
    <property type="molecule type" value="Genomic_DNA"/>
</dbReference>
<dbReference type="PANTHER" id="PTHR44167:SF18">
    <property type="entry name" value="PROTEIN KINASE DOMAIN-CONTAINING PROTEIN"/>
    <property type="match status" value="1"/>
</dbReference>
<dbReference type="Gene3D" id="1.10.510.10">
    <property type="entry name" value="Transferase(Phosphotransferase) domain 1"/>
    <property type="match status" value="1"/>
</dbReference>
<gene>
    <name evidence="2" type="ORF">RDB_LOCUS49641</name>
</gene>
<dbReference type="SMART" id="SM00220">
    <property type="entry name" value="S_TKc"/>
    <property type="match status" value="1"/>
</dbReference>
<dbReference type="InterPro" id="IPR000719">
    <property type="entry name" value="Prot_kinase_dom"/>
</dbReference>
<dbReference type="GO" id="GO:0005737">
    <property type="term" value="C:cytoplasm"/>
    <property type="evidence" value="ECO:0007669"/>
    <property type="project" value="TreeGrafter"/>
</dbReference>
<sequence length="386" mass="44746">MATGVGRDYISDEEAAIYAEAARLGQNDLWGLSSNEKLWVQYQPYLLTRGYQLRPRYRPGWVRSWQGTNRNPRVCEDSLTLEFFKIMDAVRVSDGKRIIIKALDTHVTPSELPVLQYLSSHKLISNPRNHCTFALDSFPIPGREGWVFVIMETYHSIHATPFTTIGEVLELSQQLLEGLVFMHEHNLAHRDCASANIMMKADTLFKDTPHPHPSYAYLTEDRRRMVEVLPRRGHEVKYFFIDFGLATLFATPEERTLVTGADGRERDVPELSTPHIPYDPFKVDIWIIGRFLWKDFYEKSNRSLHFLEPLLKRMTEVNPSLRPTALEAFGEFELIREVLEPRTLTRALNPNLLQRTAYSLSDIFYWAISWLKHSALRQQPQSISLP</sequence>
<comment type="caution">
    <text evidence="2">The sequence shown here is derived from an EMBL/GenBank/DDBJ whole genome shotgun (WGS) entry which is preliminary data.</text>
</comment>
<dbReference type="PANTHER" id="PTHR44167">
    <property type="entry name" value="OVARIAN-SPECIFIC SERINE/THREONINE-PROTEIN KINASE LOK-RELATED"/>
    <property type="match status" value="1"/>
</dbReference>
<dbReference type="GO" id="GO:0044773">
    <property type="term" value="P:mitotic DNA damage checkpoint signaling"/>
    <property type="evidence" value="ECO:0007669"/>
    <property type="project" value="TreeGrafter"/>
</dbReference>
<name>A0A8H3DV19_9AGAM</name>
<evidence type="ECO:0000259" key="1">
    <source>
        <dbReference type="PROSITE" id="PS50011"/>
    </source>
</evidence>
<protein>
    <recommendedName>
        <fullName evidence="1">Protein kinase domain-containing protein</fullName>
    </recommendedName>
</protein>
<dbReference type="GO" id="GO:0005524">
    <property type="term" value="F:ATP binding"/>
    <property type="evidence" value="ECO:0007669"/>
    <property type="project" value="InterPro"/>
</dbReference>
<evidence type="ECO:0000313" key="3">
    <source>
        <dbReference type="Proteomes" id="UP000663827"/>
    </source>
</evidence>
<evidence type="ECO:0000313" key="2">
    <source>
        <dbReference type="EMBL" id="CAE7112738.1"/>
    </source>
</evidence>
<feature type="domain" description="Protein kinase" evidence="1">
    <location>
        <begin position="18"/>
        <end position="365"/>
    </location>
</feature>
<dbReference type="GO" id="GO:0005634">
    <property type="term" value="C:nucleus"/>
    <property type="evidence" value="ECO:0007669"/>
    <property type="project" value="TreeGrafter"/>
</dbReference>
<dbReference type="PROSITE" id="PS50011">
    <property type="entry name" value="PROTEIN_KINASE_DOM"/>
    <property type="match status" value="1"/>
</dbReference>
<dbReference type="AlphaFoldDB" id="A0A8H3DV19"/>
<reference evidence="2" key="1">
    <citation type="submission" date="2021-01" db="EMBL/GenBank/DDBJ databases">
        <authorList>
            <person name="Kaushik A."/>
        </authorList>
    </citation>
    <scope>NUCLEOTIDE SEQUENCE</scope>
    <source>
        <strain evidence="2">AG5</strain>
    </source>
</reference>
<accession>A0A8H3DV19</accession>
<proteinExistence type="predicted"/>
<organism evidence="2 3">
    <name type="scientific">Rhizoctonia solani</name>
    <dbReference type="NCBI Taxonomy" id="456999"/>
    <lineage>
        <taxon>Eukaryota</taxon>
        <taxon>Fungi</taxon>
        <taxon>Dikarya</taxon>
        <taxon>Basidiomycota</taxon>
        <taxon>Agaricomycotina</taxon>
        <taxon>Agaricomycetes</taxon>
        <taxon>Cantharellales</taxon>
        <taxon>Ceratobasidiaceae</taxon>
        <taxon>Rhizoctonia</taxon>
    </lineage>
</organism>
<dbReference type="GO" id="GO:0004674">
    <property type="term" value="F:protein serine/threonine kinase activity"/>
    <property type="evidence" value="ECO:0007669"/>
    <property type="project" value="TreeGrafter"/>
</dbReference>